<dbReference type="GO" id="GO:0009898">
    <property type="term" value="C:cytoplasmic side of plasma membrane"/>
    <property type="evidence" value="ECO:0007669"/>
    <property type="project" value="TreeGrafter"/>
</dbReference>
<dbReference type="GO" id="GO:0005524">
    <property type="term" value="F:ATP binding"/>
    <property type="evidence" value="ECO:0007669"/>
    <property type="project" value="TreeGrafter"/>
</dbReference>
<comment type="caution">
    <text evidence="1">The sequence shown here is derived from an EMBL/GenBank/DDBJ whole genome shotgun (WGS) entry which is preliminary data.</text>
</comment>
<dbReference type="Proteomes" id="UP000578569">
    <property type="component" value="Unassembled WGS sequence"/>
</dbReference>
<dbReference type="GO" id="GO:0005829">
    <property type="term" value="C:cytosol"/>
    <property type="evidence" value="ECO:0007669"/>
    <property type="project" value="TreeGrafter"/>
</dbReference>
<protein>
    <submittedName>
        <fullName evidence="1">Pilus assembly protein CpaE</fullName>
    </submittedName>
</protein>
<dbReference type="AlphaFoldDB" id="A0A839Z002"/>
<dbReference type="InterPro" id="IPR027417">
    <property type="entry name" value="P-loop_NTPase"/>
</dbReference>
<dbReference type="PANTHER" id="PTHR43384:SF13">
    <property type="entry name" value="SLR0110 PROTEIN"/>
    <property type="match status" value="1"/>
</dbReference>
<dbReference type="RefSeq" id="WP_221184914.1">
    <property type="nucleotide sequence ID" value="NZ_JACICF010000002.1"/>
</dbReference>
<dbReference type="SUPFAM" id="SSF52540">
    <property type="entry name" value="P-loop containing nucleoside triphosphate hydrolases"/>
    <property type="match status" value="1"/>
</dbReference>
<evidence type="ECO:0000313" key="1">
    <source>
        <dbReference type="EMBL" id="MBB3764689.1"/>
    </source>
</evidence>
<name>A0A839Z002_9SPHN</name>
<dbReference type="GO" id="GO:0051782">
    <property type="term" value="P:negative regulation of cell division"/>
    <property type="evidence" value="ECO:0007669"/>
    <property type="project" value="TreeGrafter"/>
</dbReference>
<sequence length="401" mass="43146">MSIMSNDPAETRKWRTSGRSAPVRLFLTATDGDVAALANKKAAGFPLELRMLPPGGTVGVGDVEGAAAAVIQLPAEEEKAVEQFIELARDCPIPLLAAAFDPKLSMVRALVRAGAHDVIPLPLELAELETSLQPIRAEYDAAARRGNASTSKMVTVIKAEGGVGATALLTQLATRFAANERSQGRECCLIDYDVQFGDAAFQLGLKPKLTLSDLIEAGGRVDGDLLRTVAADHPSGLKIISAPNEITPLEALGSDRALGLAELAMREFGTVFVDLPTNWTNWSLSMLARSDLALMICELTIPSLHRARRQLDLIAAQDLADLDVRVIVNRFEKGLFKKVTREDAERVLGRPVSYTLVNDHATMSVAIERGVPISEIRRRSPLGKDLDTLDEGIAATLGLER</sequence>
<dbReference type="Gene3D" id="3.40.50.300">
    <property type="entry name" value="P-loop containing nucleotide triphosphate hydrolases"/>
    <property type="match status" value="1"/>
</dbReference>
<gene>
    <name evidence="1" type="ORF">FHS50_001751</name>
</gene>
<dbReference type="PANTHER" id="PTHR43384">
    <property type="entry name" value="SEPTUM SITE-DETERMINING PROTEIN MIND HOMOLOG, CHLOROPLASTIC-RELATED"/>
    <property type="match status" value="1"/>
</dbReference>
<dbReference type="GO" id="GO:0016887">
    <property type="term" value="F:ATP hydrolysis activity"/>
    <property type="evidence" value="ECO:0007669"/>
    <property type="project" value="TreeGrafter"/>
</dbReference>
<accession>A0A839Z002</accession>
<organism evidence="1 2">
    <name type="scientific">Sphingomicrobium lutaoense</name>
    <dbReference type="NCBI Taxonomy" id="515949"/>
    <lineage>
        <taxon>Bacteria</taxon>
        <taxon>Pseudomonadati</taxon>
        <taxon>Pseudomonadota</taxon>
        <taxon>Alphaproteobacteria</taxon>
        <taxon>Sphingomonadales</taxon>
        <taxon>Sphingomonadaceae</taxon>
        <taxon>Sphingomicrobium</taxon>
    </lineage>
</organism>
<keyword evidence="2" id="KW-1185">Reference proteome</keyword>
<evidence type="ECO:0000313" key="2">
    <source>
        <dbReference type="Proteomes" id="UP000578569"/>
    </source>
</evidence>
<proteinExistence type="predicted"/>
<reference evidence="1 2" key="1">
    <citation type="submission" date="2020-08" db="EMBL/GenBank/DDBJ databases">
        <title>Genomic Encyclopedia of Type Strains, Phase IV (KMG-IV): sequencing the most valuable type-strain genomes for metagenomic binning, comparative biology and taxonomic classification.</title>
        <authorList>
            <person name="Goeker M."/>
        </authorList>
    </citation>
    <scope>NUCLEOTIDE SEQUENCE [LARGE SCALE GENOMIC DNA]</scope>
    <source>
        <strain evidence="1 2">DSM 24194</strain>
    </source>
</reference>
<dbReference type="EMBL" id="JACICF010000002">
    <property type="protein sequence ID" value="MBB3764689.1"/>
    <property type="molecule type" value="Genomic_DNA"/>
</dbReference>
<dbReference type="InterPro" id="IPR050625">
    <property type="entry name" value="ParA/MinD_ATPase"/>
</dbReference>